<feature type="domain" description="AMP-dependent synthetase/ligase" evidence="2">
    <location>
        <begin position="56"/>
        <end position="234"/>
    </location>
</feature>
<dbReference type="InterPro" id="IPR042099">
    <property type="entry name" value="ANL_N_sf"/>
</dbReference>
<dbReference type="InterPro" id="IPR045851">
    <property type="entry name" value="AMP-bd_C_sf"/>
</dbReference>
<evidence type="ECO:0000313" key="3">
    <source>
        <dbReference type="EMBL" id="HEA21659.1"/>
    </source>
</evidence>
<dbReference type="Gene3D" id="3.40.50.12780">
    <property type="entry name" value="N-terminal domain of ligase-like"/>
    <property type="match status" value="1"/>
</dbReference>
<dbReference type="PANTHER" id="PTHR43201:SF8">
    <property type="entry name" value="ACYL-COA SYNTHETASE FAMILY MEMBER 3"/>
    <property type="match status" value="1"/>
</dbReference>
<dbReference type="AlphaFoldDB" id="A0A831QRB8"/>
<gene>
    <name evidence="3" type="ORF">ENH87_12155</name>
</gene>
<comment type="similarity">
    <text evidence="1">Belongs to the ATP-dependent AMP-binding enzyme family.</text>
</comment>
<dbReference type="EMBL" id="DRGL01000043">
    <property type="protein sequence ID" value="HEA21659.1"/>
    <property type="molecule type" value="Genomic_DNA"/>
</dbReference>
<protein>
    <submittedName>
        <fullName evidence="3">O-succinylbenzoic acid--CoA ligase</fullName>
    </submittedName>
</protein>
<dbReference type="GO" id="GO:0006631">
    <property type="term" value="P:fatty acid metabolic process"/>
    <property type="evidence" value="ECO:0007669"/>
    <property type="project" value="TreeGrafter"/>
</dbReference>
<organism evidence="3">
    <name type="scientific">Pricia antarctica</name>
    <dbReference type="NCBI Taxonomy" id="641691"/>
    <lineage>
        <taxon>Bacteria</taxon>
        <taxon>Pseudomonadati</taxon>
        <taxon>Bacteroidota</taxon>
        <taxon>Flavobacteriia</taxon>
        <taxon>Flavobacteriales</taxon>
        <taxon>Flavobacteriaceae</taxon>
        <taxon>Pricia</taxon>
    </lineage>
</organism>
<keyword evidence="3" id="KW-0436">Ligase</keyword>
<dbReference type="Gene3D" id="3.30.300.30">
    <property type="match status" value="1"/>
</dbReference>
<dbReference type="SUPFAM" id="SSF56801">
    <property type="entry name" value="Acetyl-CoA synthetase-like"/>
    <property type="match status" value="1"/>
</dbReference>
<comment type="caution">
    <text evidence="3">The sequence shown here is derived from an EMBL/GenBank/DDBJ whole genome shotgun (WGS) entry which is preliminary data.</text>
</comment>
<sequence>MKPLYRKIHSRFKLNGNSFSRDELKEVAYSLIKEADSFEKEIGDFLLDWLDESPTLQVHTSGSTGKPKTITLQKSHMVNSALATGKFLELEPGDSALLCLPVVYIAGKMMLVRAIVLGLELDYVPPSSKPLIDIRKSYDFCAMVPLQLENSLDRLYLIKILIVGGAPITQIVLLKLERLQERKLQRAKGDVVSTKNFSTEVFETYGMTETITHIALKKLRVGLIDNLGKIGRIVERQTDTLNFKILPEITISTDDRNCLRIDAPKISKETIVTNDVVNLISNTEFQWLGRFDNIINSGGVKLFPEQIEAKLEPIINGRFFVAGLADERLGQKLVLIVEGEGEKEEILQKIRLLQTLERFEVPIEIYHVTEFLDTDSEKIRRMDTLRRFKLSN</sequence>
<reference evidence="3" key="1">
    <citation type="journal article" date="2020" name="mSystems">
        <title>Genome- and Community-Level Interaction Insights into Carbon Utilization and Element Cycling Functions of Hydrothermarchaeota in Hydrothermal Sediment.</title>
        <authorList>
            <person name="Zhou Z."/>
            <person name="Liu Y."/>
            <person name="Xu W."/>
            <person name="Pan J."/>
            <person name="Luo Z.H."/>
            <person name="Li M."/>
        </authorList>
    </citation>
    <scope>NUCLEOTIDE SEQUENCE [LARGE SCALE GENOMIC DNA]</scope>
    <source>
        <strain evidence="3">HyVt-345</strain>
    </source>
</reference>
<evidence type="ECO:0000256" key="1">
    <source>
        <dbReference type="ARBA" id="ARBA00006432"/>
    </source>
</evidence>
<dbReference type="Pfam" id="PF00501">
    <property type="entry name" value="AMP-binding"/>
    <property type="match status" value="1"/>
</dbReference>
<dbReference type="PANTHER" id="PTHR43201">
    <property type="entry name" value="ACYL-COA SYNTHETASE"/>
    <property type="match status" value="1"/>
</dbReference>
<dbReference type="InterPro" id="IPR000873">
    <property type="entry name" value="AMP-dep_synth/lig_dom"/>
</dbReference>
<dbReference type="GO" id="GO:0031956">
    <property type="term" value="F:medium-chain fatty acid-CoA ligase activity"/>
    <property type="evidence" value="ECO:0007669"/>
    <property type="project" value="TreeGrafter"/>
</dbReference>
<dbReference type="Proteomes" id="UP000886191">
    <property type="component" value="Unassembled WGS sequence"/>
</dbReference>
<accession>A0A831QRB8</accession>
<proteinExistence type="inferred from homology"/>
<evidence type="ECO:0000259" key="2">
    <source>
        <dbReference type="Pfam" id="PF00501"/>
    </source>
</evidence>
<name>A0A831QRB8_9FLAO</name>